<feature type="modified residue" description="4-aspartylphosphate" evidence="3">
    <location>
        <position position="58"/>
    </location>
</feature>
<comment type="function">
    <text evidence="2">May play the central regulatory role in sporulation. It may be an element of the effector pathway responsible for the activation of sporulation genes in response to nutritional stress. Spo0A may act in concert with spo0H (a sigma factor) to control the expression of some genes that are critical to the sporulation process.</text>
</comment>
<dbReference type="PROSITE" id="PS50930">
    <property type="entry name" value="HTH_LYTTR"/>
    <property type="match status" value="1"/>
</dbReference>
<feature type="domain" description="Response regulatory" evidence="4">
    <location>
        <begin position="3"/>
        <end position="121"/>
    </location>
</feature>
<organism evidence="6 7">
    <name type="scientific">Blautia caecimuris</name>
    <dbReference type="NCBI Taxonomy" id="1796615"/>
    <lineage>
        <taxon>Bacteria</taxon>
        <taxon>Bacillati</taxon>
        <taxon>Bacillota</taxon>
        <taxon>Clostridia</taxon>
        <taxon>Lachnospirales</taxon>
        <taxon>Lachnospiraceae</taxon>
        <taxon>Blautia</taxon>
    </lineage>
</organism>
<evidence type="ECO:0000256" key="3">
    <source>
        <dbReference type="PROSITE-ProRule" id="PRU00169"/>
    </source>
</evidence>
<dbReference type="SUPFAM" id="SSF52172">
    <property type="entry name" value="CheY-like"/>
    <property type="match status" value="1"/>
</dbReference>
<dbReference type="Pfam" id="PF00072">
    <property type="entry name" value="Response_reg"/>
    <property type="match status" value="1"/>
</dbReference>
<keyword evidence="3" id="KW-0597">Phosphoprotein</keyword>
<evidence type="ECO:0000256" key="2">
    <source>
        <dbReference type="ARBA" id="ARBA00024867"/>
    </source>
</evidence>
<sequence>MIRIMILDDEAIYLEKERKITHSFFARKGIEHRIEVFQSWEWFIAGLKEERFDLYILDIEMSGKNGLEVAREIRRYYADPTMIFITNYMDYAVDAYEVNTYRYIPKTKMEEKLPEAYESLLPELMKREEQYYVIEKKGEIEKIAYSDIYYMRKEGKYVVIVHRFGESKIRKSMIHFQEELKSREFLSVDKGMMVNIRHIMKVKDYEIFMRDGVRIPVGITKYTGVKNAVADFWRSEP</sequence>
<evidence type="ECO:0000313" key="6">
    <source>
        <dbReference type="EMBL" id="MET3750790.1"/>
    </source>
</evidence>
<gene>
    <name evidence="6" type="ORF">ABID24_002043</name>
</gene>
<dbReference type="InterPro" id="IPR046947">
    <property type="entry name" value="LytR-like"/>
</dbReference>
<dbReference type="InterPro" id="IPR007492">
    <property type="entry name" value="LytTR_DNA-bd_dom"/>
</dbReference>
<dbReference type="SMART" id="SM00448">
    <property type="entry name" value="REC"/>
    <property type="match status" value="1"/>
</dbReference>
<proteinExistence type="predicted"/>
<protein>
    <recommendedName>
        <fullName evidence="1">Stage 0 sporulation protein A homolog</fullName>
    </recommendedName>
</protein>
<dbReference type="Gene3D" id="3.40.50.2300">
    <property type="match status" value="1"/>
</dbReference>
<dbReference type="Proteomes" id="UP001549106">
    <property type="component" value="Unassembled WGS sequence"/>
</dbReference>
<reference evidence="6 7" key="1">
    <citation type="submission" date="2024-06" db="EMBL/GenBank/DDBJ databases">
        <title>Genomic Encyclopedia of Type Strains, Phase IV (KMG-IV): sequencing the most valuable type-strain genomes for metagenomic binning, comparative biology and taxonomic classification.</title>
        <authorList>
            <person name="Goeker M."/>
        </authorList>
    </citation>
    <scope>NUCLEOTIDE SEQUENCE [LARGE SCALE GENOMIC DNA]</scope>
    <source>
        <strain evidence="6 7">DSM 29492</strain>
    </source>
</reference>
<evidence type="ECO:0000259" key="5">
    <source>
        <dbReference type="PROSITE" id="PS50930"/>
    </source>
</evidence>
<dbReference type="EMBL" id="JBEPMJ010000014">
    <property type="protein sequence ID" value="MET3750790.1"/>
    <property type="molecule type" value="Genomic_DNA"/>
</dbReference>
<dbReference type="SMART" id="SM00850">
    <property type="entry name" value="LytTR"/>
    <property type="match status" value="1"/>
</dbReference>
<dbReference type="RefSeq" id="WP_138271024.1">
    <property type="nucleotide sequence ID" value="NZ_BAABXP010000001.1"/>
</dbReference>
<dbReference type="PROSITE" id="PS50110">
    <property type="entry name" value="RESPONSE_REGULATORY"/>
    <property type="match status" value="1"/>
</dbReference>
<dbReference type="InterPro" id="IPR001789">
    <property type="entry name" value="Sig_transdc_resp-reg_receiver"/>
</dbReference>
<keyword evidence="7" id="KW-1185">Reference proteome</keyword>
<dbReference type="PANTHER" id="PTHR37299:SF1">
    <property type="entry name" value="STAGE 0 SPORULATION PROTEIN A HOMOLOG"/>
    <property type="match status" value="1"/>
</dbReference>
<evidence type="ECO:0000256" key="1">
    <source>
        <dbReference type="ARBA" id="ARBA00018672"/>
    </source>
</evidence>
<feature type="domain" description="HTH LytTR-type" evidence="5">
    <location>
        <begin position="132"/>
        <end position="231"/>
    </location>
</feature>
<dbReference type="CDD" id="cd00156">
    <property type="entry name" value="REC"/>
    <property type="match status" value="1"/>
</dbReference>
<evidence type="ECO:0000259" key="4">
    <source>
        <dbReference type="PROSITE" id="PS50110"/>
    </source>
</evidence>
<evidence type="ECO:0000313" key="7">
    <source>
        <dbReference type="Proteomes" id="UP001549106"/>
    </source>
</evidence>
<dbReference type="InterPro" id="IPR011006">
    <property type="entry name" value="CheY-like_superfamily"/>
</dbReference>
<dbReference type="Gene3D" id="2.40.50.1020">
    <property type="entry name" value="LytTr DNA-binding domain"/>
    <property type="match status" value="1"/>
</dbReference>
<accession>A0ABV2M2U3</accession>
<dbReference type="PANTHER" id="PTHR37299">
    <property type="entry name" value="TRANSCRIPTIONAL REGULATOR-RELATED"/>
    <property type="match status" value="1"/>
</dbReference>
<dbReference type="Pfam" id="PF04397">
    <property type="entry name" value="LytTR"/>
    <property type="match status" value="1"/>
</dbReference>
<comment type="caution">
    <text evidence="6">The sequence shown here is derived from an EMBL/GenBank/DDBJ whole genome shotgun (WGS) entry which is preliminary data.</text>
</comment>
<name>A0ABV2M2U3_9FIRM</name>